<evidence type="ECO:0000256" key="3">
    <source>
        <dbReference type="SAM" id="Coils"/>
    </source>
</evidence>
<feature type="domain" description="BZIP" evidence="5">
    <location>
        <begin position="135"/>
        <end position="195"/>
    </location>
</feature>
<evidence type="ECO:0000256" key="2">
    <source>
        <dbReference type="ARBA" id="ARBA00023242"/>
    </source>
</evidence>
<dbReference type="Gene3D" id="1.20.5.170">
    <property type="match status" value="1"/>
</dbReference>
<dbReference type="PANTHER" id="PTHR40621:SF8">
    <property type="entry name" value="AP-1-LIKE TRANSCRIPTION FACTOR YAP3"/>
    <property type="match status" value="1"/>
</dbReference>
<dbReference type="AlphaFoldDB" id="F9FNG0"/>
<dbReference type="InterPro" id="IPR004827">
    <property type="entry name" value="bZIP"/>
</dbReference>
<dbReference type="SUPFAM" id="SSF57959">
    <property type="entry name" value="Leucine zipper domain"/>
    <property type="match status" value="1"/>
</dbReference>
<dbReference type="CDD" id="cd14688">
    <property type="entry name" value="bZIP_YAP"/>
    <property type="match status" value="1"/>
</dbReference>
<evidence type="ECO:0000259" key="5">
    <source>
        <dbReference type="PROSITE" id="PS50217"/>
    </source>
</evidence>
<keyword evidence="3" id="KW-0175">Coiled coil</keyword>
<evidence type="ECO:0000256" key="1">
    <source>
        <dbReference type="ARBA" id="ARBA00004123"/>
    </source>
</evidence>
<dbReference type="EMBL" id="AFQF01002392">
    <property type="protein sequence ID" value="EGU81548.1"/>
    <property type="molecule type" value="Genomic_DNA"/>
</dbReference>
<feature type="region of interest" description="Disordered" evidence="4">
    <location>
        <begin position="68"/>
        <end position="115"/>
    </location>
</feature>
<dbReference type="PANTHER" id="PTHR40621">
    <property type="entry name" value="TRANSCRIPTION FACTOR KAPC-RELATED"/>
    <property type="match status" value="1"/>
</dbReference>
<keyword evidence="2" id="KW-0539">Nucleus</keyword>
<dbReference type="PROSITE" id="PS00036">
    <property type="entry name" value="BZIP_BASIC"/>
    <property type="match status" value="1"/>
</dbReference>
<evidence type="ECO:0000256" key="4">
    <source>
        <dbReference type="SAM" id="MobiDB-lite"/>
    </source>
</evidence>
<dbReference type="GO" id="GO:0000976">
    <property type="term" value="F:transcription cis-regulatory region binding"/>
    <property type="evidence" value="ECO:0007669"/>
    <property type="project" value="InterPro"/>
</dbReference>
<dbReference type="STRING" id="660025.F9FNG0"/>
<dbReference type="Gene3D" id="1.10.238.100">
    <property type="entry name" value="YAP1 redox domain. Chain B"/>
    <property type="match status" value="1"/>
</dbReference>
<dbReference type="InterPro" id="IPR046347">
    <property type="entry name" value="bZIP_sf"/>
</dbReference>
<comment type="subcellular location">
    <subcellularLocation>
        <location evidence="1">Nucleus</location>
    </subcellularLocation>
</comment>
<organism evidence="6">
    <name type="scientific">Fusarium oxysporum (strain Fo5176)</name>
    <name type="common">Fusarium vascular wilt</name>
    <dbReference type="NCBI Taxonomy" id="660025"/>
    <lineage>
        <taxon>Eukaryota</taxon>
        <taxon>Fungi</taxon>
        <taxon>Dikarya</taxon>
        <taxon>Ascomycota</taxon>
        <taxon>Pezizomycotina</taxon>
        <taxon>Sordariomycetes</taxon>
        <taxon>Hypocreomycetidae</taxon>
        <taxon>Hypocreales</taxon>
        <taxon>Nectriaceae</taxon>
        <taxon>Fusarium</taxon>
        <taxon>Fusarium oxysporum species complex</taxon>
    </lineage>
</organism>
<dbReference type="SMART" id="SM00338">
    <property type="entry name" value="BRLZ"/>
    <property type="match status" value="1"/>
</dbReference>
<proteinExistence type="predicted"/>
<dbReference type="PROSITE" id="PS50217">
    <property type="entry name" value="BZIP"/>
    <property type="match status" value="1"/>
</dbReference>
<name>F9FNG0_FUSOF</name>
<feature type="compositionally biased region" description="Polar residues" evidence="4">
    <location>
        <begin position="104"/>
        <end position="115"/>
    </location>
</feature>
<dbReference type="Pfam" id="PF00170">
    <property type="entry name" value="bZIP_1"/>
    <property type="match status" value="1"/>
</dbReference>
<sequence>MNSSWQCKFPGGQTYCEPMPTPILTPWHLHSTASDVNAARPEPYAPLPSSPNDHFHVYSNAPHGIIGSPHQARAGVSGPTPPSQADFAPHAQQVQHQHLQHQHSGSSGQKLVSPTNEPILDRRGIEEEDNVAYVRSRRKAQNRAAQRAFRERKAEYAKSLEAKIAELETTQRQTFRENESLRKDLDKMSIENAILRTTSRISRGSFSTEPAGLMRFNLKDFSTSIVRNHVNKFPSYRIRTSINDDESLLAVNAAWDLIIGHRLFKRGLVDIGDVIGILKHCACYNGQGPGFSERTITSAIEQSVARLTDDLT</sequence>
<accession>F9FNG0</accession>
<comment type="caution">
    <text evidence="6">The sequence shown here is derived from an EMBL/GenBank/DDBJ whole genome shotgun (WGS) entry which is preliminary data.</text>
</comment>
<feature type="coiled-coil region" evidence="3">
    <location>
        <begin position="150"/>
        <end position="184"/>
    </location>
</feature>
<dbReference type="GO" id="GO:0001228">
    <property type="term" value="F:DNA-binding transcription activator activity, RNA polymerase II-specific"/>
    <property type="evidence" value="ECO:0007669"/>
    <property type="project" value="TreeGrafter"/>
</dbReference>
<reference evidence="6" key="1">
    <citation type="journal article" date="2012" name="Mol. Plant Microbe Interact.">
        <title>A highly conserved effector in Fusarium oxysporum is required for full virulence on Arabidopsis.</title>
        <authorList>
            <person name="Thatcher L.F."/>
            <person name="Gardiner D.M."/>
            <person name="Kazan K."/>
            <person name="Manners J."/>
        </authorList>
    </citation>
    <scope>NUCLEOTIDE SEQUENCE [LARGE SCALE GENOMIC DNA]</scope>
    <source>
        <strain evidence="6">Fo5176</strain>
    </source>
</reference>
<dbReference type="GO" id="GO:0090575">
    <property type="term" value="C:RNA polymerase II transcription regulator complex"/>
    <property type="evidence" value="ECO:0007669"/>
    <property type="project" value="TreeGrafter"/>
</dbReference>
<protein>
    <recommendedName>
        <fullName evidence="5">BZIP domain-containing protein</fullName>
    </recommendedName>
</protein>
<dbReference type="InterPro" id="IPR050936">
    <property type="entry name" value="AP-1-like"/>
</dbReference>
<evidence type="ECO:0000313" key="6">
    <source>
        <dbReference type="EMBL" id="EGU81548.1"/>
    </source>
</evidence>
<gene>
    <name evidence="6" type="ORF">FOXB_07940</name>
</gene>